<evidence type="ECO:0000313" key="6">
    <source>
        <dbReference type="Proteomes" id="UP000295727"/>
    </source>
</evidence>
<keyword evidence="5" id="KW-0645">Protease</keyword>
<protein>
    <submittedName>
        <fullName evidence="5">Protease modulator HflK</fullName>
    </submittedName>
</protein>
<sequence length="661" mass="68850">MVHRAARDNHEAYGWFAGRAGESRLGALALGLGVALGLLACVPGLPLDARACAATASACLNIGIAVTGTRLIAAREAAAPSARAPLWKTLLGLARLAFRRDDAARAAQDGDTSEASQNGEAPGHDQPDLRALLRALPWQPWAVPFMALVSLGLAALAWARPEPAPAGTQAALLVFVALTFVLAFGALVAERFHAQRSAGSRASAALVGLLRVLIVAALGAAAAGVWSLHGEPAPDWLSRAIAVLSGAVAIELAMRSAWAWLTAPAVLVSGSAGADDAWFLRSVVAAALRPQAHPLAALDERLRARYGIDLRQNWALQSFVRLLPGTLAAMVLAGWLLGGVTILGPDQRAVYERFGAPVAVWQPGLHLGLPWPFGRARPIDNGAVHQLIVSGSANDTSQAAPPVAADAAPPDQLNRLWDVTHPWETTQVIAGTSGDQQAFQIVSADVRLDYRIGLSDAAARAALYRTVDLDATVRSIANREVVRYLASRTLQSLLDTPQTAMAATLRAAVQRQLDPLVSGIEVVAVVIESVHPPAGAAAAYHGVQAAQIRAQASVVQARGFAAQTLGGAQQQAIETVAQGSANAADTLAAARVQQAGFDADVIAQGLGGPAFAFEYYLHSLQKGLQSANVTVIDDRLASGSRATLDLRTLTPATAAGVRQAW</sequence>
<reference evidence="5 6" key="1">
    <citation type="submission" date="2019-03" db="EMBL/GenBank/DDBJ databases">
        <title>Paraburkholderia sp. 7MH5, isolated from subtropical forest soil.</title>
        <authorList>
            <person name="Gao Z.-H."/>
            <person name="Qiu L.-H."/>
        </authorList>
    </citation>
    <scope>NUCLEOTIDE SEQUENCE [LARGE SCALE GENOMIC DNA]</scope>
    <source>
        <strain evidence="5 6">7MH5</strain>
    </source>
</reference>
<dbReference type="AlphaFoldDB" id="A0A4P7CZL8"/>
<feature type="transmembrane region" description="Helical" evidence="3">
    <location>
        <begin position="138"/>
        <end position="158"/>
    </location>
</feature>
<name>A0A4P7CZL8_9BURK</name>
<dbReference type="Proteomes" id="UP000295727">
    <property type="component" value="Chromosome 3"/>
</dbReference>
<dbReference type="SUPFAM" id="SSF117892">
    <property type="entry name" value="Band 7/SPFH domain"/>
    <property type="match status" value="1"/>
</dbReference>
<gene>
    <name evidence="5" type="ORF">E1956_32215</name>
</gene>
<comment type="similarity">
    <text evidence="2">Belongs to the band 7/mec-2 family. HflK subfamily.</text>
</comment>
<dbReference type="InterPro" id="IPR010201">
    <property type="entry name" value="HflK"/>
</dbReference>
<dbReference type="KEGG" id="ppai:E1956_32215"/>
<feature type="transmembrane region" description="Helical" evidence="3">
    <location>
        <begin position="209"/>
        <end position="228"/>
    </location>
</feature>
<proteinExistence type="inferred from homology"/>
<feature type="transmembrane region" description="Helical" evidence="3">
    <location>
        <begin position="170"/>
        <end position="189"/>
    </location>
</feature>
<feature type="transmembrane region" description="Helical" evidence="3">
    <location>
        <begin position="322"/>
        <end position="343"/>
    </location>
</feature>
<dbReference type="GO" id="GO:0008233">
    <property type="term" value="F:peptidase activity"/>
    <property type="evidence" value="ECO:0007669"/>
    <property type="project" value="UniProtKB-KW"/>
</dbReference>
<accession>A0A4P7CZL8</accession>
<dbReference type="SMART" id="SM00244">
    <property type="entry name" value="PHB"/>
    <property type="match status" value="1"/>
</dbReference>
<dbReference type="GO" id="GO:0006508">
    <property type="term" value="P:proteolysis"/>
    <property type="evidence" value="ECO:0007669"/>
    <property type="project" value="UniProtKB-KW"/>
</dbReference>
<evidence type="ECO:0000256" key="1">
    <source>
        <dbReference type="ARBA" id="ARBA00004167"/>
    </source>
</evidence>
<keyword evidence="3" id="KW-0472">Membrane</keyword>
<keyword evidence="3" id="KW-1133">Transmembrane helix</keyword>
<dbReference type="InterPro" id="IPR050710">
    <property type="entry name" value="Band7/mec-2_domain"/>
</dbReference>
<organism evidence="5 6">
    <name type="scientific">Paraburkholderia pallida</name>
    <dbReference type="NCBI Taxonomy" id="2547399"/>
    <lineage>
        <taxon>Bacteria</taxon>
        <taxon>Pseudomonadati</taxon>
        <taxon>Pseudomonadota</taxon>
        <taxon>Betaproteobacteria</taxon>
        <taxon>Burkholderiales</taxon>
        <taxon>Burkholderiaceae</taxon>
        <taxon>Paraburkholderia</taxon>
    </lineage>
</organism>
<dbReference type="CDD" id="cd03404">
    <property type="entry name" value="SPFH_HflK"/>
    <property type="match status" value="1"/>
</dbReference>
<feature type="transmembrane region" description="Helical" evidence="3">
    <location>
        <begin position="240"/>
        <end position="261"/>
    </location>
</feature>
<comment type="subcellular location">
    <subcellularLocation>
        <location evidence="1">Membrane</location>
        <topology evidence="1">Single-pass membrane protein</topology>
    </subcellularLocation>
</comment>
<dbReference type="PANTHER" id="PTHR43327">
    <property type="entry name" value="STOMATIN-LIKE PROTEIN 2, MITOCHONDRIAL"/>
    <property type="match status" value="1"/>
</dbReference>
<dbReference type="GO" id="GO:0016020">
    <property type="term" value="C:membrane"/>
    <property type="evidence" value="ECO:0007669"/>
    <property type="project" value="UniProtKB-SubCell"/>
</dbReference>
<evidence type="ECO:0000256" key="2">
    <source>
        <dbReference type="ARBA" id="ARBA00006971"/>
    </source>
</evidence>
<feature type="transmembrane region" description="Helical" evidence="3">
    <location>
        <begin position="25"/>
        <end position="45"/>
    </location>
</feature>
<dbReference type="InterPro" id="IPR001107">
    <property type="entry name" value="Band_7"/>
</dbReference>
<dbReference type="InterPro" id="IPR036013">
    <property type="entry name" value="Band_7/SPFH_dom_sf"/>
</dbReference>
<dbReference type="PANTHER" id="PTHR43327:SF10">
    <property type="entry name" value="STOMATIN-LIKE PROTEIN 2, MITOCHONDRIAL"/>
    <property type="match status" value="1"/>
</dbReference>
<dbReference type="RefSeq" id="WP_134756828.1">
    <property type="nucleotide sequence ID" value="NZ_CP038150.1"/>
</dbReference>
<dbReference type="OrthoDB" id="8242650at2"/>
<evidence type="ECO:0000313" key="5">
    <source>
        <dbReference type="EMBL" id="QBR01811.1"/>
    </source>
</evidence>
<keyword evidence="3" id="KW-0812">Transmembrane</keyword>
<keyword evidence="5" id="KW-0378">Hydrolase</keyword>
<dbReference type="EMBL" id="CP038150">
    <property type="protein sequence ID" value="QBR01811.1"/>
    <property type="molecule type" value="Genomic_DNA"/>
</dbReference>
<evidence type="ECO:0000256" key="3">
    <source>
        <dbReference type="SAM" id="Phobius"/>
    </source>
</evidence>
<feature type="domain" description="Band 7" evidence="4">
    <location>
        <begin position="338"/>
        <end position="544"/>
    </location>
</feature>
<keyword evidence="6" id="KW-1185">Reference proteome</keyword>
<dbReference type="Gene3D" id="3.30.479.30">
    <property type="entry name" value="Band 7 domain"/>
    <property type="match status" value="1"/>
</dbReference>
<dbReference type="Pfam" id="PF01145">
    <property type="entry name" value="Band_7"/>
    <property type="match status" value="1"/>
</dbReference>
<evidence type="ECO:0000259" key="4">
    <source>
        <dbReference type="SMART" id="SM00244"/>
    </source>
</evidence>